<comment type="pathway">
    <text evidence="13 15">Amino-acid biosynthesis; L-isoleucine biosynthesis; L-isoleucine from 2-oxobutanoate: step 3/4.</text>
</comment>
<proteinExistence type="inferred from homology"/>
<dbReference type="GO" id="GO:0009097">
    <property type="term" value="P:isoleucine biosynthetic process"/>
    <property type="evidence" value="ECO:0007669"/>
    <property type="project" value="UniProtKB-UniRule"/>
</dbReference>
<keyword evidence="20" id="KW-1185">Reference proteome</keyword>
<dbReference type="InterPro" id="IPR056740">
    <property type="entry name" value="ILV_EDD_C"/>
</dbReference>
<comment type="pathway">
    <text evidence="12 15">Amino-acid biosynthesis; L-valine biosynthesis; L-valine from pyruvate: step 3/4.</text>
</comment>
<dbReference type="PROSITE" id="PS00887">
    <property type="entry name" value="ILVD_EDD_2"/>
    <property type="match status" value="1"/>
</dbReference>
<evidence type="ECO:0000256" key="9">
    <source>
        <dbReference type="ARBA" id="ARBA00023239"/>
    </source>
</evidence>
<gene>
    <name evidence="15" type="primary">ilvD</name>
    <name evidence="19" type="ORF">SAMN06265370_102206</name>
</gene>
<dbReference type="GO" id="GO:0009099">
    <property type="term" value="P:L-valine biosynthetic process"/>
    <property type="evidence" value="ECO:0007669"/>
    <property type="project" value="UniProtKB-UniRule"/>
</dbReference>
<feature type="active site" description="Proton acceptor" evidence="15">
    <location>
        <position position="489"/>
    </location>
</feature>
<dbReference type="AlphaFoldDB" id="A0A238VI82"/>
<evidence type="ECO:0000256" key="10">
    <source>
        <dbReference type="ARBA" id="ARBA00023304"/>
    </source>
</evidence>
<evidence type="ECO:0000256" key="2">
    <source>
        <dbReference type="ARBA" id="ARBA00006486"/>
    </source>
</evidence>
<evidence type="ECO:0000256" key="16">
    <source>
        <dbReference type="SAM" id="MobiDB-lite"/>
    </source>
</evidence>
<evidence type="ECO:0000256" key="11">
    <source>
        <dbReference type="ARBA" id="ARBA00029304"/>
    </source>
</evidence>
<dbReference type="NCBIfam" id="TIGR00110">
    <property type="entry name" value="ilvD"/>
    <property type="match status" value="1"/>
</dbReference>
<feature type="compositionally biased region" description="Basic and acidic residues" evidence="16">
    <location>
        <begin position="1"/>
        <end position="10"/>
    </location>
</feature>
<feature type="binding site" evidence="15">
    <location>
        <position position="130"/>
    </location>
    <ligand>
        <name>Mg(2+)</name>
        <dbReference type="ChEBI" id="CHEBI:18420"/>
    </ligand>
</feature>
<dbReference type="PANTHER" id="PTHR21000">
    <property type="entry name" value="DIHYDROXY-ACID DEHYDRATASE DAD"/>
    <property type="match status" value="1"/>
</dbReference>
<protein>
    <recommendedName>
        <fullName evidence="14 15">Dihydroxy-acid dehydratase</fullName>
        <shortName evidence="15">DAD</shortName>
        <ecNumber evidence="14 15">4.2.1.9</ecNumber>
    </recommendedName>
</protein>
<dbReference type="Gene3D" id="3.50.30.80">
    <property type="entry name" value="IlvD/EDD C-terminal domain-like"/>
    <property type="match status" value="1"/>
</dbReference>
<evidence type="ECO:0000313" key="19">
    <source>
        <dbReference type="EMBL" id="SNR33946.1"/>
    </source>
</evidence>
<keyword evidence="8 15" id="KW-0411">Iron-sulfur</keyword>
<dbReference type="NCBIfam" id="NF002068">
    <property type="entry name" value="PRK00911.1"/>
    <property type="match status" value="1"/>
</dbReference>
<dbReference type="SUPFAM" id="SSF143975">
    <property type="entry name" value="IlvD/EDD N-terminal domain-like"/>
    <property type="match status" value="1"/>
</dbReference>
<dbReference type="GO" id="GO:0000287">
    <property type="term" value="F:magnesium ion binding"/>
    <property type="evidence" value="ECO:0007669"/>
    <property type="project" value="UniProtKB-UniRule"/>
</dbReference>
<evidence type="ECO:0000256" key="13">
    <source>
        <dbReference type="ARBA" id="ARBA00029437"/>
    </source>
</evidence>
<sequence>MLKRPFDKSKLPSRHVTEGPARAPHRSYYYAMGMSEAEIHQPLVGVATCWNEAAPCNISLNRQAQAVKLGVKEGSGTPREFTTITVTDGIAMGHEGMRSSLASREAIADSVELTMRGHCYDALVGLAGCDKSLPGMMMAMVRLNVPSVFVYGGSILPGKVPAGADVPADFASRDLTVQDMFEAVGRHQNGTLSDAALEILERVACPSAGACGGQFTANTMACVSEAIGLALLNSSGAPAPYESRDQYGTASGLAVMDLLEKNIRARDVVTLKSLQNAARVVACTGGSTNAGLHLPAIAHEAGIDFFLDDVCEIFRDTPYFVDLKPGGQYVAKDLYEAGGVPVVMKELRKAGLLHEDCMTASGYSLGEELDKIQGEADGRVIHTVANPITKTGGVVGLKGNVAPGGAIVKVAGMTPEEQVFSGPARVFECEEDAFEAVKARTYKEGEVLVIRNEGPRGGPGMREMLATTAALSGQGMGKKVALITDGRFSGATRGFCVGHVGPEAALGGPIALLRDGDIITLNAVTGELSVNVTDEEFAERRKNWAGPRDTIYASGALWKYAQLVGETYKGAVTHPGGEAEKHVYMDL</sequence>
<keyword evidence="4 15" id="KW-0001">2Fe-2S</keyword>
<feature type="binding site" evidence="15">
    <location>
        <position position="88"/>
    </location>
    <ligand>
        <name>Mg(2+)</name>
        <dbReference type="ChEBI" id="CHEBI:18420"/>
    </ligand>
</feature>
<keyword evidence="10 15" id="KW-0100">Branched-chain amino acid biosynthesis</keyword>
<evidence type="ECO:0000256" key="12">
    <source>
        <dbReference type="ARBA" id="ARBA00029436"/>
    </source>
</evidence>
<evidence type="ECO:0000256" key="4">
    <source>
        <dbReference type="ARBA" id="ARBA00022714"/>
    </source>
</evidence>
<evidence type="ECO:0000259" key="17">
    <source>
        <dbReference type="Pfam" id="PF00920"/>
    </source>
</evidence>
<evidence type="ECO:0000256" key="1">
    <source>
        <dbReference type="ARBA" id="ARBA00001946"/>
    </source>
</evidence>
<evidence type="ECO:0000259" key="18">
    <source>
        <dbReference type="Pfam" id="PF24877"/>
    </source>
</evidence>
<comment type="similarity">
    <text evidence="2 15">Belongs to the IlvD/Edd family.</text>
</comment>
<keyword evidence="9 15" id="KW-0456">Lyase</keyword>
<dbReference type="GO" id="GO:0051537">
    <property type="term" value="F:2 iron, 2 sulfur cluster binding"/>
    <property type="evidence" value="ECO:0007669"/>
    <property type="project" value="UniProtKB-UniRule"/>
</dbReference>
<evidence type="ECO:0000313" key="20">
    <source>
        <dbReference type="Proteomes" id="UP000198417"/>
    </source>
</evidence>
<feature type="region of interest" description="Disordered" evidence="16">
    <location>
        <begin position="1"/>
        <end position="20"/>
    </location>
</feature>
<name>A0A238VI82_9RHOB</name>
<feature type="binding site" evidence="15">
    <location>
        <position position="463"/>
    </location>
    <ligand>
        <name>Mg(2+)</name>
        <dbReference type="ChEBI" id="CHEBI:18420"/>
    </ligand>
</feature>
<dbReference type="InterPro" id="IPR042096">
    <property type="entry name" value="Dihydro-acid_dehy_C"/>
</dbReference>
<dbReference type="InterPro" id="IPR020558">
    <property type="entry name" value="DiOHA_6PGluconate_deHydtase_CS"/>
</dbReference>
<dbReference type="RefSeq" id="WP_089269163.1">
    <property type="nucleotide sequence ID" value="NZ_FZNN01000002.1"/>
</dbReference>
<dbReference type="UniPathway" id="UPA00047">
    <property type="reaction ID" value="UER00057"/>
</dbReference>
<comment type="cofactor">
    <cofactor evidence="15">
        <name>[2Fe-2S] cluster</name>
        <dbReference type="ChEBI" id="CHEBI:190135"/>
    </cofactor>
    <text evidence="15">Binds 1 [2Fe-2S] cluster per subunit. This cluster acts as a Lewis acid cofactor.</text>
</comment>
<keyword evidence="7 15" id="KW-0408">Iron</keyword>
<comment type="catalytic activity">
    <reaction evidence="15">
        <text>(2R,3R)-2,3-dihydroxy-3-methylpentanoate = (S)-3-methyl-2-oxopentanoate + H2O</text>
        <dbReference type="Rhea" id="RHEA:27694"/>
        <dbReference type="ChEBI" id="CHEBI:15377"/>
        <dbReference type="ChEBI" id="CHEBI:35146"/>
        <dbReference type="ChEBI" id="CHEBI:49258"/>
        <dbReference type="EC" id="4.2.1.9"/>
    </reaction>
</comment>
<dbReference type="UniPathway" id="UPA00049">
    <property type="reaction ID" value="UER00061"/>
</dbReference>
<comment type="caution">
    <text evidence="15">Lacks conserved residue(s) required for the propagation of feature annotation.</text>
</comment>
<dbReference type="GO" id="GO:0004160">
    <property type="term" value="F:dihydroxy-acid dehydratase activity"/>
    <property type="evidence" value="ECO:0007669"/>
    <property type="project" value="UniProtKB-UniRule"/>
</dbReference>
<dbReference type="InterPro" id="IPR000581">
    <property type="entry name" value="ILV_EDD_N"/>
</dbReference>
<comment type="cofactor">
    <cofactor evidence="1 15">
        <name>Mg(2+)</name>
        <dbReference type="ChEBI" id="CHEBI:18420"/>
    </cofactor>
</comment>
<dbReference type="PROSITE" id="PS00886">
    <property type="entry name" value="ILVD_EDD_1"/>
    <property type="match status" value="1"/>
</dbReference>
<dbReference type="HAMAP" id="MF_00012">
    <property type="entry name" value="IlvD"/>
    <property type="match status" value="1"/>
</dbReference>
<evidence type="ECO:0000256" key="7">
    <source>
        <dbReference type="ARBA" id="ARBA00023004"/>
    </source>
</evidence>
<dbReference type="SUPFAM" id="SSF52016">
    <property type="entry name" value="LeuD/IlvD-like"/>
    <property type="match status" value="1"/>
</dbReference>
<feature type="domain" description="Dihydroxy-acid/6-phosphogluconate dehydratase C-terminal" evidence="18">
    <location>
        <begin position="380"/>
        <end position="571"/>
    </location>
</feature>
<reference evidence="19 20" key="1">
    <citation type="submission" date="2017-06" db="EMBL/GenBank/DDBJ databases">
        <authorList>
            <person name="Kim H.J."/>
            <person name="Triplett B.A."/>
        </authorList>
    </citation>
    <scope>NUCLEOTIDE SEQUENCE [LARGE SCALE GENOMIC DNA]</scope>
    <source>
        <strain evidence="19 20">DSM 29052</strain>
    </source>
</reference>
<evidence type="ECO:0000256" key="5">
    <source>
        <dbReference type="ARBA" id="ARBA00022723"/>
    </source>
</evidence>
<comment type="function">
    <text evidence="15">Functions in the biosynthesis of branched-chain amino acids. Catalyzes the dehydration of (2R,3R)-2,3-dihydroxy-3-methylpentanoate (2,3-dihydroxy-3-methylvalerate) into 2-oxo-3-methylpentanoate (2-oxo-3-methylvalerate) and of (2R)-2,3-dihydroxy-3-methylbutanoate (2,3-dihydroxyisovalerate) into 2-oxo-3-methylbutanoate (2-oxoisovalerate), the penultimate precursor to L-isoleucine and L-valine, respectively.</text>
</comment>
<evidence type="ECO:0000256" key="3">
    <source>
        <dbReference type="ARBA" id="ARBA00022605"/>
    </source>
</evidence>
<comment type="catalytic activity">
    <reaction evidence="11">
        <text>(2R)-2,3-dihydroxy-3-methylbutanoate = 3-methyl-2-oxobutanoate + H2O</text>
        <dbReference type="Rhea" id="RHEA:24809"/>
        <dbReference type="ChEBI" id="CHEBI:11851"/>
        <dbReference type="ChEBI" id="CHEBI:15377"/>
        <dbReference type="ChEBI" id="CHEBI:49072"/>
        <dbReference type="EC" id="4.2.1.9"/>
    </reaction>
    <physiologicalReaction direction="left-to-right" evidence="11">
        <dbReference type="Rhea" id="RHEA:24810"/>
    </physiologicalReaction>
</comment>
<comment type="subunit">
    <text evidence="15">Homodimer.</text>
</comment>
<evidence type="ECO:0000256" key="8">
    <source>
        <dbReference type="ARBA" id="ARBA00023014"/>
    </source>
</evidence>
<dbReference type="Pfam" id="PF24877">
    <property type="entry name" value="ILV_EDD_C"/>
    <property type="match status" value="1"/>
</dbReference>
<dbReference type="FunFam" id="3.50.30.80:FF:000001">
    <property type="entry name" value="Dihydroxy-acid dehydratase"/>
    <property type="match status" value="1"/>
</dbReference>
<dbReference type="InterPro" id="IPR037237">
    <property type="entry name" value="IlvD/EDD_N"/>
</dbReference>
<dbReference type="PANTHER" id="PTHR21000:SF5">
    <property type="entry name" value="DIHYDROXY-ACID DEHYDRATASE, MITOCHONDRIAL"/>
    <property type="match status" value="1"/>
</dbReference>
<evidence type="ECO:0000256" key="6">
    <source>
        <dbReference type="ARBA" id="ARBA00022842"/>
    </source>
</evidence>
<accession>A0A238VI82</accession>
<dbReference type="OrthoDB" id="9807077at2"/>
<evidence type="ECO:0000256" key="14">
    <source>
        <dbReference type="ARBA" id="ARBA00029490"/>
    </source>
</evidence>
<dbReference type="Pfam" id="PF00920">
    <property type="entry name" value="ILVD_EDD_N"/>
    <property type="match status" value="1"/>
</dbReference>
<feature type="binding site" evidence="15">
    <location>
        <position position="56"/>
    </location>
    <ligand>
        <name>[2Fe-2S] cluster</name>
        <dbReference type="ChEBI" id="CHEBI:190135"/>
    </ligand>
</feature>
<keyword evidence="5 15" id="KW-0479">Metal-binding</keyword>
<dbReference type="InterPro" id="IPR004404">
    <property type="entry name" value="DihydroxyA_deHydtase"/>
</dbReference>
<dbReference type="InterPro" id="IPR050165">
    <property type="entry name" value="DHAD_IlvD/Edd"/>
</dbReference>
<feature type="domain" description="Dihydroxy-acid/6-phosphogluconate dehydratase N-terminal" evidence="17">
    <location>
        <begin position="41"/>
        <end position="367"/>
    </location>
</feature>
<organism evidence="19 20">
    <name type="scientific">Puniceibacterium sediminis</name>
    <dbReference type="NCBI Taxonomy" id="1608407"/>
    <lineage>
        <taxon>Bacteria</taxon>
        <taxon>Pseudomonadati</taxon>
        <taxon>Pseudomonadota</taxon>
        <taxon>Alphaproteobacteria</taxon>
        <taxon>Rhodobacterales</taxon>
        <taxon>Paracoccaceae</taxon>
        <taxon>Puniceibacterium</taxon>
    </lineage>
</organism>
<dbReference type="EMBL" id="FZNN01000002">
    <property type="protein sequence ID" value="SNR33946.1"/>
    <property type="molecule type" value="Genomic_DNA"/>
</dbReference>
<feature type="binding site" description="via carbamate group" evidence="15">
    <location>
        <position position="131"/>
    </location>
    <ligand>
        <name>Mg(2+)</name>
        <dbReference type="ChEBI" id="CHEBI:18420"/>
    </ligand>
</feature>
<evidence type="ECO:0000256" key="15">
    <source>
        <dbReference type="HAMAP-Rule" id="MF_00012"/>
    </source>
</evidence>
<keyword evidence="6 15" id="KW-0460">Magnesium</keyword>
<dbReference type="EC" id="4.2.1.9" evidence="14 15"/>
<dbReference type="Proteomes" id="UP000198417">
    <property type="component" value="Unassembled WGS sequence"/>
</dbReference>
<keyword evidence="3 15" id="KW-0028">Amino-acid biosynthesis</keyword>
<feature type="modified residue" description="N6-carboxylysine" evidence="15">
    <location>
        <position position="131"/>
    </location>
</feature>